<dbReference type="STRING" id="1333845.SAMN04487895_12514"/>
<evidence type="ECO:0000313" key="3">
    <source>
        <dbReference type="EMBL" id="SEP15683.1"/>
    </source>
</evidence>
<dbReference type="EMBL" id="CP076607">
    <property type="protein sequence ID" value="QWU17208.1"/>
    <property type="molecule type" value="Genomic_DNA"/>
</dbReference>
<sequence length="154" mass="17304">MRLKSKIFILTILVISMLSLSISVSASSIGTVKIKSTVLEEKSFTGQVINNRTYVDLLGLLNCLPFLVNPKAMSYNAQTKTLKIYSNDFASNTTPILQFKVGDNFFYYNNEKINLDTKILLVNNRIEIPLKPVVSVYDINVVFDQTSKTINVSK</sequence>
<feature type="domain" description="Copper amine oxidase-like N-terminal" evidence="1">
    <location>
        <begin position="45"/>
        <end position="151"/>
    </location>
</feature>
<dbReference type="SUPFAM" id="SSF55383">
    <property type="entry name" value="Copper amine oxidase, domain N"/>
    <property type="match status" value="1"/>
</dbReference>
<dbReference type="Proteomes" id="UP000198809">
    <property type="component" value="Unassembled WGS sequence"/>
</dbReference>
<dbReference type="Pfam" id="PF07833">
    <property type="entry name" value="Cu_amine_oxidN1"/>
    <property type="match status" value="1"/>
</dbReference>
<name>A0A1H8VK25_9BACL</name>
<evidence type="ECO:0000313" key="4">
    <source>
        <dbReference type="Proteomes" id="UP000198809"/>
    </source>
</evidence>
<reference evidence="3 4" key="1">
    <citation type="submission" date="2016-10" db="EMBL/GenBank/DDBJ databases">
        <authorList>
            <person name="de Groot N.N."/>
        </authorList>
    </citation>
    <scope>NUCLEOTIDE SEQUENCE [LARGE SCALE GENOMIC DNA]</scope>
    <source>
        <strain evidence="3 4">CGMCC 1.10238</strain>
    </source>
</reference>
<organism evidence="3 4">
    <name type="scientific">Paenibacillus sophorae</name>
    <dbReference type="NCBI Taxonomy" id="1333845"/>
    <lineage>
        <taxon>Bacteria</taxon>
        <taxon>Bacillati</taxon>
        <taxon>Bacillota</taxon>
        <taxon>Bacilli</taxon>
        <taxon>Bacillales</taxon>
        <taxon>Paenibacillaceae</taxon>
        <taxon>Paenibacillus</taxon>
    </lineage>
</organism>
<dbReference type="RefSeq" id="WP_036589812.1">
    <property type="nucleotide sequence ID" value="NZ_CP076607.1"/>
</dbReference>
<dbReference type="Proteomes" id="UP000683429">
    <property type="component" value="Chromosome"/>
</dbReference>
<reference evidence="2 5" key="2">
    <citation type="submission" date="2021-06" db="EMBL/GenBank/DDBJ databases">
        <title>Whole genome sequence of Paenibacillus sophorae DSM23020 for comparative genomics.</title>
        <authorList>
            <person name="Kim M.-J."/>
            <person name="Lee G."/>
            <person name="Shin J.-H."/>
        </authorList>
    </citation>
    <scope>NUCLEOTIDE SEQUENCE [LARGE SCALE GENOMIC DNA]</scope>
    <source>
        <strain evidence="2 5">DSM 23020</strain>
    </source>
</reference>
<keyword evidence="5" id="KW-1185">Reference proteome</keyword>
<accession>A0A1H8VK25</accession>
<dbReference type="EMBL" id="FODH01000025">
    <property type="protein sequence ID" value="SEP15683.1"/>
    <property type="molecule type" value="Genomic_DNA"/>
</dbReference>
<protein>
    <submittedName>
        <fullName evidence="3">Copper amine oxidase N-terminal domain-containing protein</fullName>
    </submittedName>
</protein>
<dbReference type="InterPro" id="IPR036582">
    <property type="entry name" value="Mao_N_sf"/>
</dbReference>
<evidence type="ECO:0000259" key="1">
    <source>
        <dbReference type="Pfam" id="PF07833"/>
    </source>
</evidence>
<dbReference type="InterPro" id="IPR012854">
    <property type="entry name" value="Cu_amine_oxidase-like_N"/>
</dbReference>
<evidence type="ECO:0000313" key="5">
    <source>
        <dbReference type="Proteomes" id="UP000683429"/>
    </source>
</evidence>
<dbReference type="Gene3D" id="3.30.457.10">
    <property type="entry name" value="Copper amine oxidase-like, N-terminal domain"/>
    <property type="match status" value="1"/>
</dbReference>
<dbReference type="AlphaFoldDB" id="A0A1H8VK25"/>
<gene>
    <name evidence="2" type="ORF">KP014_08615</name>
    <name evidence="3" type="ORF">SAMN04487895_12514</name>
</gene>
<evidence type="ECO:0000313" key="2">
    <source>
        <dbReference type="EMBL" id="QWU17208.1"/>
    </source>
</evidence>
<proteinExistence type="predicted"/>
<dbReference type="OrthoDB" id="2625325at2"/>